<reference evidence="1 2" key="1">
    <citation type="submission" date="2012-08" db="EMBL/GenBank/DDBJ databases">
        <title>Oryza genome evolution.</title>
        <authorList>
            <person name="Wing R.A."/>
        </authorList>
    </citation>
    <scope>NUCLEOTIDE SEQUENCE</scope>
</reference>
<dbReference type="AlphaFoldDB" id="A0A0D9XB09"/>
<dbReference type="EnsemblPlants" id="LPERR08G20660.3">
    <property type="protein sequence ID" value="LPERR08G20660.3"/>
    <property type="gene ID" value="LPERR08G20660"/>
</dbReference>
<evidence type="ECO:0000313" key="2">
    <source>
        <dbReference type="Proteomes" id="UP000032180"/>
    </source>
</evidence>
<dbReference type="Proteomes" id="UP000032180">
    <property type="component" value="Chromosome 8"/>
</dbReference>
<dbReference type="HOGENOM" id="CLU_1512739_0_0_1"/>
<keyword evidence="2" id="KW-1185">Reference proteome</keyword>
<protein>
    <submittedName>
        <fullName evidence="1">Uncharacterized protein</fullName>
    </submittedName>
</protein>
<name>A0A0D9XB09_9ORYZ</name>
<sequence>MRRKEGSIINGCRLVLGGLKQHSEAADGSTQTTGSLQELNQGLLCIIQDYKYSCLHSYIIEMYKLRPRFPSSTIWNSTQTKARGEADYSFGWIQMRGEQMMTKEKAYKETANHDIDTTFIITSNHSRYHPLHCGHAVAMDLGASTHPPCYIPLLHVAIDHHLVLPTSRFGKGIHAVDGGPGLWELDVT</sequence>
<proteinExistence type="predicted"/>
<reference evidence="2" key="2">
    <citation type="submission" date="2013-12" db="EMBL/GenBank/DDBJ databases">
        <authorList>
            <person name="Yu Y."/>
            <person name="Lee S."/>
            <person name="de Baynast K."/>
            <person name="Wissotski M."/>
            <person name="Liu L."/>
            <person name="Talag J."/>
            <person name="Goicoechea J."/>
            <person name="Angelova A."/>
            <person name="Jetty R."/>
            <person name="Kudrna D."/>
            <person name="Golser W."/>
            <person name="Rivera L."/>
            <person name="Zhang J."/>
            <person name="Wing R."/>
        </authorList>
    </citation>
    <scope>NUCLEOTIDE SEQUENCE</scope>
</reference>
<dbReference type="Gramene" id="LPERR08G20660.3">
    <property type="protein sequence ID" value="LPERR08G20660.3"/>
    <property type="gene ID" value="LPERR08G20660"/>
</dbReference>
<evidence type="ECO:0000313" key="1">
    <source>
        <dbReference type="EnsemblPlants" id="LPERR08G20660.3"/>
    </source>
</evidence>
<reference evidence="1" key="3">
    <citation type="submission" date="2015-04" db="UniProtKB">
        <authorList>
            <consortium name="EnsemblPlants"/>
        </authorList>
    </citation>
    <scope>IDENTIFICATION</scope>
</reference>
<accession>A0A0D9XB09</accession>
<organism evidence="1 2">
    <name type="scientific">Leersia perrieri</name>
    <dbReference type="NCBI Taxonomy" id="77586"/>
    <lineage>
        <taxon>Eukaryota</taxon>
        <taxon>Viridiplantae</taxon>
        <taxon>Streptophyta</taxon>
        <taxon>Embryophyta</taxon>
        <taxon>Tracheophyta</taxon>
        <taxon>Spermatophyta</taxon>
        <taxon>Magnoliopsida</taxon>
        <taxon>Liliopsida</taxon>
        <taxon>Poales</taxon>
        <taxon>Poaceae</taxon>
        <taxon>BOP clade</taxon>
        <taxon>Oryzoideae</taxon>
        <taxon>Oryzeae</taxon>
        <taxon>Oryzinae</taxon>
        <taxon>Leersia</taxon>
    </lineage>
</organism>